<dbReference type="InterPro" id="IPR007237">
    <property type="entry name" value="CD20-like"/>
</dbReference>
<dbReference type="EMBL" id="JANPWB010000007">
    <property type="protein sequence ID" value="KAJ1168649.1"/>
    <property type="molecule type" value="Genomic_DNA"/>
</dbReference>
<evidence type="ECO:0000256" key="5">
    <source>
        <dbReference type="ARBA" id="ARBA00022989"/>
    </source>
</evidence>
<keyword evidence="6 8" id="KW-0472">Membrane</keyword>
<gene>
    <name evidence="9" type="ORF">NDU88_000567</name>
</gene>
<comment type="subcellular location">
    <subcellularLocation>
        <location evidence="1">Membrane</location>
        <topology evidence="1">Multi-pass membrane protein</topology>
    </subcellularLocation>
</comment>
<evidence type="ECO:0000256" key="4">
    <source>
        <dbReference type="ARBA" id="ARBA00022692"/>
    </source>
</evidence>
<keyword evidence="3" id="KW-0597">Phosphoprotein</keyword>
<evidence type="ECO:0000256" key="2">
    <source>
        <dbReference type="ARBA" id="ARBA00006022"/>
    </source>
</evidence>
<dbReference type="AlphaFoldDB" id="A0AAV7SWS4"/>
<dbReference type="InterPro" id="IPR009281">
    <property type="entry name" value="TMEM176A/TMEM176B"/>
</dbReference>
<feature type="transmembrane region" description="Helical" evidence="8">
    <location>
        <begin position="188"/>
        <end position="207"/>
    </location>
</feature>
<feature type="transmembrane region" description="Helical" evidence="8">
    <location>
        <begin position="155"/>
        <end position="176"/>
    </location>
</feature>
<dbReference type="GO" id="GO:0016020">
    <property type="term" value="C:membrane"/>
    <property type="evidence" value="ECO:0007669"/>
    <property type="project" value="UniProtKB-SubCell"/>
</dbReference>
<dbReference type="PANTHER" id="PTHR15756:SF6">
    <property type="entry name" value="TRANSMEMBRANE PROTEIN 176A"/>
    <property type="match status" value="1"/>
</dbReference>
<evidence type="ECO:0000313" key="9">
    <source>
        <dbReference type="EMBL" id="KAJ1168649.1"/>
    </source>
</evidence>
<keyword evidence="4 8" id="KW-0812">Transmembrane</keyword>
<dbReference type="Proteomes" id="UP001066276">
    <property type="component" value="Chromosome 4_1"/>
</dbReference>
<reference evidence="9" key="1">
    <citation type="journal article" date="2022" name="bioRxiv">
        <title>Sequencing and chromosome-scale assembly of the giantPleurodeles waltlgenome.</title>
        <authorList>
            <person name="Brown T."/>
            <person name="Elewa A."/>
            <person name="Iarovenko S."/>
            <person name="Subramanian E."/>
            <person name="Araus A.J."/>
            <person name="Petzold A."/>
            <person name="Susuki M."/>
            <person name="Suzuki K.-i.T."/>
            <person name="Hayashi T."/>
            <person name="Toyoda A."/>
            <person name="Oliveira C."/>
            <person name="Osipova E."/>
            <person name="Leigh N.D."/>
            <person name="Simon A."/>
            <person name="Yun M.H."/>
        </authorList>
    </citation>
    <scope>NUCLEOTIDE SEQUENCE</scope>
    <source>
        <strain evidence="9">20211129_DDA</strain>
        <tissue evidence="9">Liver</tissue>
    </source>
</reference>
<comment type="caution">
    <text evidence="9">The sequence shown here is derived from an EMBL/GenBank/DDBJ whole genome shotgun (WGS) entry which is preliminary data.</text>
</comment>
<feature type="region of interest" description="Disordered" evidence="7">
    <location>
        <begin position="1"/>
        <end position="46"/>
    </location>
</feature>
<evidence type="ECO:0000313" key="10">
    <source>
        <dbReference type="Proteomes" id="UP001066276"/>
    </source>
</evidence>
<protein>
    <submittedName>
        <fullName evidence="9">Uncharacterized protein</fullName>
    </submittedName>
</protein>
<comment type="similarity">
    <text evidence="2">Belongs to the TMEM176 family.</text>
</comment>
<evidence type="ECO:0000256" key="6">
    <source>
        <dbReference type="ARBA" id="ARBA00023136"/>
    </source>
</evidence>
<keyword evidence="5 8" id="KW-1133">Transmembrane helix</keyword>
<proteinExistence type="inferred from homology"/>
<feature type="transmembrane region" description="Helical" evidence="8">
    <location>
        <begin position="127"/>
        <end position="149"/>
    </location>
</feature>
<feature type="transmembrane region" description="Helical" evidence="8">
    <location>
        <begin position="270"/>
        <end position="289"/>
    </location>
</feature>
<dbReference type="Pfam" id="PF04103">
    <property type="entry name" value="CD20"/>
    <property type="match status" value="1"/>
</dbReference>
<evidence type="ECO:0000256" key="3">
    <source>
        <dbReference type="ARBA" id="ARBA00022553"/>
    </source>
</evidence>
<name>A0AAV7SWS4_PLEWA</name>
<keyword evidence="10" id="KW-1185">Reference proteome</keyword>
<evidence type="ECO:0000256" key="7">
    <source>
        <dbReference type="SAM" id="MobiDB-lite"/>
    </source>
</evidence>
<sequence>MNTEFRQLKAAGTGHKPRSTGPSSDQRARKRRGPTRGRGSPEPAEVYGRRAVQVERRAVQVGTMSSSVIRVNGVEVDADTSKPAVINININQPSGLYSLVEMVKSQWKGQKTGQATSSVVSKGEQKVLGAVLIMLGLVCVSFGVLLCFLRETSMYWSGSCFWTGFPFIVTGAVAVLSERRPNCLWGTAAYLLHLASLGVAIGGLVMVSGDLSPYKWSTGWPFEPNELCKSQRNDGYYRGYYGTTTPEPYDYRVQECTNALNRLLNMFNGVKVMVLVATCLALCISLYSLGSGIKRLCFTCAPNTEEEEPTPGQDREPLLAAKPPAYTEKCSEVQTV</sequence>
<evidence type="ECO:0000256" key="1">
    <source>
        <dbReference type="ARBA" id="ARBA00004141"/>
    </source>
</evidence>
<dbReference type="PANTHER" id="PTHR15756">
    <property type="entry name" value="LR8/HCA112"/>
    <property type="match status" value="1"/>
</dbReference>
<accession>A0AAV7SWS4</accession>
<evidence type="ECO:0000256" key="8">
    <source>
        <dbReference type="SAM" id="Phobius"/>
    </source>
</evidence>
<organism evidence="9 10">
    <name type="scientific">Pleurodeles waltl</name>
    <name type="common">Iberian ribbed newt</name>
    <dbReference type="NCBI Taxonomy" id="8319"/>
    <lineage>
        <taxon>Eukaryota</taxon>
        <taxon>Metazoa</taxon>
        <taxon>Chordata</taxon>
        <taxon>Craniata</taxon>
        <taxon>Vertebrata</taxon>
        <taxon>Euteleostomi</taxon>
        <taxon>Amphibia</taxon>
        <taxon>Batrachia</taxon>
        <taxon>Caudata</taxon>
        <taxon>Salamandroidea</taxon>
        <taxon>Salamandridae</taxon>
        <taxon>Pleurodelinae</taxon>
        <taxon>Pleurodeles</taxon>
    </lineage>
</organism>